<protein>
    <recommendedName>
        <fullName evidence="1">Aminoglycoside phosphotransferase domain-containing protein</fullName>
    </recommendedName>
</protein>
<sequence length="528" mass="59932">MDFDDISLARFEKIKREWIARCSTSSQGICQLASRYRGRDDCLLRSMHCGSFNFSFRLHWDDGGPDWLIRFPLPGKSMFLDEKVQNEAVLMKFIAEKTRIPVPRVVGYGTAEENPTGLGPFIIMTWVEGTKMSDLLRKGGDTPEKEDALNPDIDPQTLKTLYGEMAEILLELWSLDFSGIGSLREHGAPPSTQVEGRPLTLEVNELIRTCGLDDCAPSRVYHSSLEYIHSLLRLQDTHLERQRNSVYDSIDCREKYACRSLLKAVALRFICPTDNDGPFKLFCDDLCPGNVLVDDSLHVTGVIDWEFCYAAPAQFAGSIPWWLLLERPQKILNNEGPEAFFRSFSPRADCFLRALELKEKARGLGVEDDRLSARMRQSIDTKSAWFYLACRSVSSVDLLYWDLLDEYCWGKRLSIADRVRSFTTNIGLHSDREDFVRSKIVQLQEYYAEIGEATDVRYEEEEEPHGNEHKTDKVDVQLAPETSSKGTDASPASFGYWELGGESVKKLATAIAVAGIFVMGVAWRRLRP</sequence>
<name>A0A2V5IUN6_9EURO</name>
<evidence type="ECO:0000259" key="1">
    <source>
        <dbReference type="Pfam" id="PF01636"/>
    </source>
</evidence>
<dbReference type="InterPro" id="IPR051678">
    <property type="entry name" value="AGP_Transferase"/>
</dbReference>
<keyword evidence="3" id="KW-1185">Reference proteome</keyword>
<proteinExistence type="predicted"/>
<dbReference type="Pfam" id="PF01636">
    <property type="entry name" value="APH"/>
    <property type="match status" value="1"/>
</dbReference>
<dbReference type="SUPFAM" id="SSF56112">
    <property type="entry name" value="Protein kinase-like (PK-like)"/>
    <property type="match status" value="1"/>
</dbReference>
<dbReference type="AlphaFoldDB" id="A0A2V5IUN6"/>
<organism evidence="2 3">
    <name type="scientific">Aspergillus indologenus CBS 114.80</name>
    <dbReference type="NCBI Taxonomy" id="1450541"/>
    <lineage>
        <taxon>Eukaryota</taxon>
        <taxon>Fungi</taxon>
        <taxon>Dikarya</taxon>
        <taxon>Ascomycota</taxon>
        <taxon>Pezizomycotina</taxon>
        <taxon>Eurotiomycetes</taxon>
        <taxon>Eurotiomycetidae</taxon>
        <taxon>Eurotiales</taxon>
        <taxon>Aspergillaceae</taxon>
        <taxon>Aspergillus</taxon>
        <taxon>Aspergillus subgen. Circumdati</taxon>
    </lineage>
</organism>
<accession>A0A2V5IUN6</accession>
<dbReference type="InterPro" id="IPR002575">
    <property type="entry name" value="Aminoglycoside_PTrfase"/>
</dbReference>
<dbReference type="Gene3D" id="3.30.200.20">
    <property type="entry name" value="Phosphorylase Kinase, domain 1"/>
    <property type="match status" value="1"/>
</dbReference>
<dbReference type="PANTHER" id="PTHR21310:SF37">
    <property type="entry name" value="AMINOGLYCOSIDE PHOSPHOTRANSFERASE DOMAIN-CONTAINING PROTEIN"/>
    <property type="match status" value="1"/>
</dbReference>
<feature type="domain" description="Aminoglycoside phosphotransferase" evidence="1">
    <location>
        <begin position="55"/>
        <end position="313"/>
    </location>
</feature>
<evidence type="ECO:0000313" key="3">
    <source>
        <dbReference type="Proteomes" id="UP000248817"/>
    </source>
</evidence>
<dbReference type="EMBL" id="KZ825564">
    <property type="protein sequence ID" value="PYI27717.1"/>
    <property type="molecule type" value="Genomic_DNA"/>
</dbReference>
<reference evidence="2 3" key="1">
    <citation type="submission" date="2018-02" db="EMBL/GenBank/DDBJ databases">
        <title>The genomes of Aspergillus section Nigri reveals drivers in fungal speciation.</title>
        <authorList>
            <consortium name="DOE Joint Genome Institute"/>
            <person name="Vesth T.C."/>
            <person name="Nybo J."/>
            <person name="Theobald S."/>
            <person name="Brandl J."/>
            <person name="Frisvad J.C."/>
            <person name="Nielsen K.F."/>
            <person name="Lyhne E.K."/>
            <person name="Kogle M.E."/>
            <person name="Kuo A."/>
            <person name="Riley R."/>
            <person name="Clum A."/>
            <person name="Nolan M."/>
            <person name="Lipzen A."/>
            <person name="Salamov A."/>
            <person name="Henrissat B."/>
            <person name="Wiebenga A."/>
            <person name="De vries R.P."/>
            <person name="Grigoriev I.V."/>
            <person name="Mortensen U.H."/>
            <person name="Andersen M.R."/>
            <person name="Baker S.E."/>
        </authorList>
    </citation>
    <scope>NUCLEOTIDE SEQUENCE [LARGE SCALE GENOMIC DNA]</scope>
    <source>
        <strain evidence="2 3">CBS 114.80</strain>
    </source>
</reference>
<evidence type="ECO:0000313" key="2">
    <source>
        <dbReference type="EMBL" id="PYI27717.1"/>
    </source>
</evidence>
<dbReference type="Gene3D" id="3.90.1200.10">
    <property type="match status" value="1"/>
</dbReference>
<dbReference type="InterPro" id="IPR011009">
    <property type="entry name" value="Kinase-like_dom_sf"/>
</dbReference>
<dbReference type="Proteomes" id="UP000248817">
    <property type="component" value="Unassembled WGS sequence"/>
</dbReference>
<gene>
    <name evidence="2" type="ORF">BP00DRAFT_404433</name>
</gene>
<dbReference type="PANTHER" id="PTHR21310">
    <property type="entry name" value="AMINOGLYCOSIDE PHOSPHOTRANSFERASE-RELATED-RELATED"/>
    <property type="match status" value="1"/>
</dbReference>